<dbReference type="EMBL" id="CP010536">
    <property type="protein sequence ID" value="AJG18722.1"/>
    <property type="molecule type" value="Genomic_DNA"/>
</dbReference>
<evidence type="ECO:0000313" key="3">
    <source>
        <dbReference type="EMBL" id="AJG18722.1"/>
    </source>
</evidence>
<gene>
    <name evidence="3" type="ORF">RR42_m1317</name>
</gene>
<feature type="domain" description="FAD-binding" evidence="2">
    <location>
        <begin position="28"/>
        <end position="74"/>
    </location>
</feature>
<dbReference type="KEGG" id="cbw:RR42_m1317"/>
<dbReference type="GO" id="GO:0004497">
    <property type="term" value="F:monooxygenase activity"/>
    <property type="evidence" value="ECO:0007669"/>
    <property type="project" value="UniProtKB-KW"/>
</dbReference>
<dbReference type="STRING" id="68895.RR42_m1317"/>
<feature type="region of interest" description="Disordered" evidence="1">
    <location>
        <begin position="1"/>
        <end position="20"/>
    </location>
</feature>
<sequence>MRASGLYRNKDARNEPASTPDPFLQLIQDYAAPRMRFGRAVLLGDATFVVRPHTGAGAGKAAANAVALARALQAGGERIDDALAVWDRSQWAVDRRLAQWGISLGRRIMGVMQPD</sequence>
<dbReference type="Pfam" id="PF01494">
    <property type="entry name" value="FAD_binding_3"/>
    <property type="match status" value="1"/>
</dbReference>
<evidence type="ECO:0000313" key="4">
    <source>
        <dbReference type="Proteomes" id="UP000031843"/>
    </source>
</evidence>
<name>A0A0C4Y158_9BURK</name>
<evidence type="ECO:0000256" key="1">
    <source>
        <dbReference type="SAM" id="MobiDB-lite"/>
    </source>
</evidence>
<keyword evidence="3" id="KW-0503">Monooxygenase</keyword>
<dbReference type="Gene3D" id="3.50.50.60">
    <property type="entry name" value="FAD/NAD(P)-binding domain"/>
    <property type="match status" value="1"/>
</dbReference>
<protein>
    <submittedName>
        <fullName evidence="3">Monooxygenase, FAD-binding</fullName>
    </submittedName>
</protein>
<dbReference type="Proteomes" id="UP000031843">
    <property type="component" value="Chromosome main"/>
</dbReference>
<organism evidence="3 4">
    <name type="scientific">Cupriavidus basilensis</name>
    <dbReference type="NCBI Taxonomy" id="68895"/>
    <lineage>
        <taxon>Bacteria</taxon>
        <taxon>Pseudomonadati</taxon>
        <taxon>Pseudomonadota</taxon>
        <taxon>Betaproteobacteria</taxon>
        <taxon>Burkholderiales</taxon>
        <taxon>Burkholderiaceae</taxon>
        <taxon>Cupriavidus</taxon>
    </lineage>
</organism>
<dbReference type="PANTHER" id="PTHR47469">
    <property type="entry name" value="MONOOXYGENASE-LIKE"/>
    <property type="match status" value="1"/>
</dbReference>
<dbReference type="PANTHER" id="PTHR47469:SF2">
    <property type="entry name" value="OS06G0597600 PROTEIN"/>
    <property type="match status" value="1"/>
</dbReference>
<dbReference type="GO" id="GO:0071949">
    <property type="term" value="F:FAD binding"/>
    <property type="evidence" value="ECO:0007669"/>
    <property type="project" value="InterPro"/>
</dbReference>
<proteinExistence type="predicted"/>
<accession>A0A0C4Y158</accession>
<dbReference type="SUPFAM" id="SSF51905">
    <property type="entry name" value="FAD/NAD(P)-binding domain"/>
    <property type="match status" value="1"/>
</dbReference>
<keyword evidence="3" id="KW-0560">Oxidoreductase</keyword>
<dbReference type="InterPro" id="IPR036188">
    <property type="entry name" value="FAD/NAD-bd_sf"/>
</dbReference>
<dbReference type="InterPro" id="IPR002938">
    <property type="entry name" value="FAD-bd"/>
</dbReference>
<evidence type="ECO:0000259" key="2">
    <source>
        <dbReference type="Pfam" id="PF01494"/>
    </source>
</evidence>
<keyword evidence="4" id="KW-1185">Reference proteome</keyword>
<dbReference type="AlphaFoldDB" id="A0A0C4Y158"/>
<dbReference type="InterPro" id="IPR053212">
    <property type="entry name" value="DHP_3-monooxygenase"/>
</dbReference>
<reference evidence="3 4" key="1">
    <citation type="journal article" date="2015" name="Genome Announc.">
        <title>Complete Genome Sequence of Cupriavidus basilensis 4G11, Isolated from the Oak Ridge Field Research Center Site.</title>
        <authorList>
            <person name="Ray J."/>
            <person name="Waters R.J."/>
            <person name="Skerker J.M."/>
            <person name="Kuehl J.V."/>
            <person name="Price M.N."/>
            <person name="Huang J."/>
            <person name="Chakraborty R."/>
            <person name="Arkin A.P."/>
            <person name="Deutschbauer A."/>
        </authorList>
    </citation>
    <scope>NUCLEOTIDE SEQUENCE [LARGE SCALE GENOMIC DNA]</scope>
    <source>
        <strain evidence="3">4G11</strain>
    </source>
</reference>